<dbReference type="EMBL" id="JAEUBE010000366">
    <property type="protein sequence ID" value="KAH3663654.1"/>
    <property type="molecule type" value="Genomic_DNA"/>
</dbReference>
<evidence type="ECO:0000256" key="1">
    <source>
        <dbReference type="ARBA" id="ARBA00004123"/>
    </source>
</evidence>
<evidence type="ECO:0000259" key="6">
    <source>
        <dbReference type="PROSITE" id="PS50888"/>
    </source>
</evidence>
<dbReference type="PANTHER" id="PTHR45776:SF2">
    <property type="entry name" value="MIP04163P"/>
    <property type="match status" value="1"/>
</dbReference>
<feature type="domain" description="BHLH" evidence="6">
    <location>
        <begin position="213"/>
        <end position="277"/>
    </location>
</feature>
<keyword evidence="4" id="KW-0804">Transcription</keyword>
<dbReference type="GO" id="GO:0005634">
    <property type="term" value="C:nucleus"/>
    <property type="evidence" value="ECO:0007669"/>
    <property type="project" value="UniProtKB-SubCell"/>
</dbReference>
<evidence type="ECO:0000256" key="4">
    <source>
        <dbReference type="ARBA" id="ARBA00023163"/>
    </source>
</evidence>
<dbReference type="GO" id="GO:0000978">
    <property type="term" value="F:RNA polymerase II cis-regulatory region sequence-specific DNA binding"/>
    <property type="evidence" value="ECO:0007669"/>
    <property type="project" value="TreeGrafter"/>
</dbReference>
<name>A0A9P8P227_9ASCO</name>
<sequence>MDRNGIMPPPVKNDDDYQTSLDQLDHFVDSLTVQEYGTNEHNENNNISPLGFEDHKAPPVLTVDTSDIGAWPEDPSLSVNELSETALSPQGYNGRDRSESVGGTSVHNYTYPSPQVYPAMSTSMNQRSSSISNQGRSYGSQFGTSFNNLISPSSTYDGFLDSPYGSYQGASFTDSYLKSPMNSPSFKAIGSPASVGSHMNPKNALSKEGKLNRRRELHNAVERRRRDLIKEKIKELGTLIPPSLLNNFTKSKNNPNKEIKANKSTILTESIDYIGYLKEISQSQDKKLNMLRQRIAELSSEPPSGQDVQQSHAPIADELKESFTVSDPALEAKDDFQDFKVEDPEAFFQELLKGPNNQSWMT</sequence>
<protein>
    <recommendedName>
        <fullName evidence="6">BHLH domain-containing protein</fullName>
    </recommendedName>
</protein>
<evidence type="ECO:0000256" key="3">
    <source>
        <dbReference type="ARBA" id="ARBA00023125"/>
    </source>
</evidence>
<dbReference type="GO" id="GO:0046983">
    <property type="term" value="F:protein dimerization activity"/>
    <property type="evidence" value="ECO:0007669"/>
    <property type="project" value="InterPro"/>
</dbReference>
<dbReference type="SMART" id="SM00353">
    <property type="entry name" value="HLH"/>
    <property type="match status" value="1"/>
</dbReference>
<dbReference type="InterPro" id="IPR011598">
    <property type="entry name" value="bHLH_dom"/>
</dbReference>
<dbReference type="RefSeq" id="XP_046059990.1">
    <property type="nucleotide sequence ID" value="XM_046206200.1"/>
</dbReference>
<dbReference type="SUPFAM" id="SSF47459">
    <property type="entry name" value="HLH, helix-loop-helix DNA-binding domain"/>
    <property type="match status" value="1"/>
</dbReference>
<dbReference type="InterPro" id="IPR036638">
    <property type="entry name" value="HLH_DNA-bd_sf"/>
</dbReference>
<dbReference type="OrthoDB" id="690068at2759"/>
<dbReference type="PROSITE" id="PS50888">
    <property type="entry name" value="BHLH"/>
    <property type="match status" value="1"/>
</dbReference>
<keyword evidence="2" id="KW-0805">Transcription regulation</keyword>
<dbReference type="CDD" id="cd11387">
    <property type="entry name" value="bHLHzip_USF_MITF"/>
    <property type="match status" value="1"/>
</dbReference>
<keyword evidence="5" id="KW-0539">Nucleus</keyword>
<dbReference type="Proteomes" id="UP000769157">
    <property type="component" value="Unassembled WGS sequence"/>
</dbReference>
<dbReference type="Pfam" id="PF00010">
    <property type="entry name" value="HLH"/>
    <property type="match status" value="1"/>
</dbReference>
<dbReference type="GO" id="GO:0000981">
    <property type="term" value="F:DNA-binding transcription factor activity, RNA polymerase II-specific"/>
    <property type="evidence" value="ECO:0007669"/>
    <property type="project" value="TreeGrafter"/>
</dbReference>
<comment type="subcellular location">
    <subcellularLocation>
        <location evidence="1">Nucleus</location>
    </subcellularLocation>
</comment>
<dbReference type="AlphaFoldDB" id="A0A9P8P227"/>
<keyword evidence="8" id="KW-1185">Reference proteome</keyword>
<evidence type="ECO:0000256" key="2">
    <source>
        <dbReference type="ARBA" id="ARBA00023015"/>
    </source>
</evidence>
<evidence type="ECO:0000313" key="7">
    <source>
        <dbReference type="EMBL" id="KAH3663654.1"/>
    </source>
</evidence>
<comment type="caution">
    <text evidence="7">The sequence shown here is derived from an EMBL/GenBank/DDBJ whole genome shotgun (WGS) entry which is preliminary data.</text>
</comment>
<evidence type="ECO:0000256" key="5">
    <source>
        <dbReference type="ARBA" id="ARBA00023242"/>
    </source>
</evidence>
<accession>A0A9P8P227</accession>
<keyword evidence="3" id="KW-0238">DNA-binding</keyword>
<dbReference type="Gene3D" id="4.10.280.10">
    <property type="entry name" value="Helix-loop-helix DNA-binding domain"/>
    <property type="match status" value="1"/>
</dbReference>
<reference evidence="7" key="2">
    <citation type="submission" date="2021-01" db="EMBL/GenBank/DDBJ databases">
        <authorList>
            <person name="Schikora-Tamarit M.A."/>
        </authorList>
    </citation>
    <scope>NUCLEOTIDE SEQUENCE</scope>
    <source>
        <strain evidence="7">CBS6075</strain>
    </source>
</reference>
<dbReference type="GeneID" id="70237019"/>
<organism evidence="7 8">
    <name type="scientific">Ogataea philodendri</name>
    <dbReference type="NCBI Taxonomy" id="1378263"/>
    <lineage>
        <taxon>Eukaryota</taxon>
        <taxon>Fungi</taxon>
        <taxon>Dikarya</taxon>
        <taxon>Ascomycota</taxon>
        <taxon>Saccharomycotina</taxon>
        <taxon>Pichiomycetes</taxon>
        <taxon>Pichiales</taxon>
        <taxon>Pichiaceae</taxon>
        <taxon>Ogataea</taxon>
    </lineage>
</organism>
<proteinExistence type="predicted"/>
<reference evidence="7" key="1">
    <citation type="journal article" date="2021" name="Open Biol.">
        <title>Shared evolutionary footprints suggest mitochondrial oxidative damage underlies multiple complex I losses in fungi.</title>
        <authorList>
            <person name="Schikora-Tamarit M.A."/>
            <person name="Marcet-Houben M."/>
            <person name="Nosek J."/>
            <person name="Gabaldon T."/>
        </authorList>
    </citation>
    <scope>NUCLEOTIDE SEQUENCE</scope>
    <source>
        <strain evidence="7">CBS6075</strain>
    </source>
</reference>
<gene>
    <name evidence="7" type="ORF">OGAPHI_005055</name>
</gene>
<dbReference type="PANTHER" id="PTHR45776">
    <property type="entry name" value="MIP04163P"/>
    <property type="match status" value="1"/>
</dbReference>
<evidence type="ECO:0000313" key="8">
    <source>
        <dbReference type="Proteomes" id="UP000769157"/>
    </source>
</evidence>